<reference evidence="1" key="1">
    <citation type="journal article" date="2014" name="Front. Microbiol.">
        <title>High frequency of phylogenetically diverse reductive dehalogenase-homologous genes in deep subseafloor sedimentary metagenomes.</title>
        <authorList>
            <person name="Kawai M."/>
            <person name="Futagami T."/>
            <person name="Toyoda A."/>
            <person name="Takaki Y."/>
            <person name="Nishi S."/>
            <person name="Hori S."/>
            <person name="Arai W."/>
            <person name="Tsubouchi T."/>
            <person name="Morono Y."/>
            <person name="Uchiyama I."/>
            <person name="Ito T."/>
            <person name="Fujiyama A."/>
            <person name="Inagaki F."/>
            <person name="Takami H."/>
        </authorList>
    </citation>
    <scope>NUCLEOTIDE SEQUENCE</scope>
    <source>
        <strain evidence="1">Expedition CK06-06</strain>
    </source>
</reference>
<name>X1AHM5_9ZZZZ</name>
<proteinExistence type="predicted"/>
<accession>X1AHM5</accession>
<evidence type="ECO:0000313" key="1">
    <source>
        <dbReference type="EMBL" id="GAG82100.1"/>
    </source>
</evidence>
<gene>
    <name evidence="1" type="ORF">S01H4_28080</name>
</gene>
<dbReference type="AlphaFoldDB" id="X1AHM5"/>
<protein>
    <submittedName>
        <fullName evidence="1">Uncharacterized protein</fullName>
    </submittedName>
</protein>
<organism evidence="1">
    <name type="scientific">marine sediment metagenome</name>
    <dbReference type="NCBI Taxonomy" id="412755"/>
    <lineage>
        <taxon>unclassified sequences</taxon>
        <taxon>metagenomes</taxon>
        <taxon>ecological metagenomes</taxon>
    </lineage>
</organism>
<feature type="non-terminal residue" evidence="1">
    <location>
        <position position="1"/>
    </location>
</feature>
<dbReference type="EMBL" id="BART01013868">
    <property type="protein sequence ID" value="GAG82100.1"/>
    <property type="molecule type" value="Genomic_DNA"/>
</dbReference>
<comment type="caution">
    <text evidence="1">The sequence shown here is derived from an EMBL/GenBank/DDBJ whole genome shotgun (WGS) entry which is preliminary data.</text>
</comment>
<sequence length="31" mass="3610">FLRRSDASVGLDLWSDSGSGESYIDNRWEQY</sequence>